<protein>
    <submittedName>
        <fullName evidence="2">Uncharacterized protein</fullName>
    </submittedName>
</protein>
<organism evidence="2 4">
    <name type="scientific">Paraburkholderia youngii</name>
    <dbReference type="NCBI Taxonomy" id="2782701"/>
    <lineage>
        <taxon>Bacteria</taxon>
        <taxon>Pseudomonadati</taxon>
        <taxon>Pseudomonadota</taxon>
        <taxon>Betaproteobacteria</taxon>
        <taxon>Burkholderiales</taxon>
        <taxon>Burkholderiaceae</taxon>
        <taxon>Paraburkholderia</taxon>
    </lineage>
</organism>
<dbReference type="Proteomes" id="UP000592820">
    <property type="component" value="Unassembled WGS sequence"/>
</dbReference>
<dbReference type="RefSeq" id="WP_176369686.1">
    <property type="nucleotide sequence ID" value="NZ_JACHDE010000039.1"/>
</dbReference>
<dbReference type="Proteomes" id="UP000821598">
    <property type="component" value="Unassembled WGS sequence"/>
</dbReference>
<dbReference type="AlphaFoldDB" id="A0A7W8LET7"/>
<evidence type="ECO:0000313" key="2">
    <source>
        <dbReference type="EMBL" id="MBB5405672.1"/>
    </source>
</evidence>
<comment type="caution">
    <text evidence="2">The sequence shown here is derived from an EMBL/GenBank/DDBJ whole genome shotgun (WGS) entry which is preliminary data.</text>
</comment>
<sequence>MEDALERRALLLHLGRVMQLIVRLDDMAPSAATIGELIARYPILGDEPLLAQLRPDMPVDAFRTRALHAFCRWPQGLLDDPLDRDALAASVRASLFSDHPRGWRAYVVGLRRDVAWFDAKATKRRSSRRVADVAPPLPDDGPPALDAPAGRGIATDIERGFGAAGHPIESVEGARRLDDGRADEQRVAQ</sequence>
<keyword evidence="5" id="KW-1185">Reference proteome</keyword>
<evidence type="ECO:0000313" key="4">
    <source>
        <dbReference type="Proteomes" id="UP000592820"/>
    </source>
</evidence>
<feature type="compositionally biased region" description="Basic and acidic residues" evidence="1">
    <location>
        <begin position="172"/>
        <end position="189"/>
    </location>
</feature>
<feature type="region of interest" description="Disordered" evidence="1">
    <location>
        <begin position="127"/>
        <end position="150"/>
    </location>
</feature>
<evidence type="ECO:0000313" key="3">
    <source>
        <dbReference type="EMBL" id="NVI09278.1"/>
    </source>
</evidence>
<proteinExistence type="predicted"/>
<accession>A0A7W8LET7</accession>
<gene>
    <name evidence="3" type="ORF">FSB64_37515</name>
    <name evidence="2" type="ORF">HDG41_007768</name>
</gene>
<name>A0A7W8LET7_9BURK</name>
<dbReference type="EMBL" id="JACHDE010000039">
    <property type="protein sequence ID" value="MBB5405672.1"/>
    <property type="molecule type" value="Genomic_DNA"/>
</dbReference>
<evidence type="ECO:0000313" key="5">
    <source>
        <dbReference type="Proteomes" id="UP000821598"/>
    </source>
</evidence>
<evidence type="ECO:0000256" key="1">
    <source>
        <dbReference type="SAM" id="MobiDB-lite"/>
    </source>
</evidence>
<reference evidence="3 5" key="1">
    <citation type="submission" date="2019-08" db="EMBL/GenBank/DDBJ databases">
        <title>Paraburkholderia simonii sp. nov. and P. youngii sp. nov. Brazilian and Mexican Mimosa-associated rhizobia.</title>
        <authorList>
            <person name="Mavima L."/>
            <person name="Beukes C.W."/>
            <person name="Palmer M."/>
            <person name="De Meyer S.E."/>
            <person name="James E.K."/>
            <person name="Maluk M."/>
            <person name="Avontuur J.R."/>
            <person name="Chan W.Y."/>
            <person name="Venter S.N."/>
            <person name="Steenkamp E.T."/>
        </authorList>
    </citation>
    <scope>NUCLEOTIDE SEQUENCE [LARGE SCALE GENOMIC DNA]</scope>
    <source>
        <strain evidence="3 5">JPY454</strain>
    </source>
</reference>
<reference evidence="2 4" key="2">
    <citation type="submission" date="2020-08" db="EMBL/GenBank/DDBJ databases">
        <title>Genomic Encyclopedia of Type Strains, Phase IV (KMG-V): Genome sequencing to study the core and pangenomes of soil and plant-associated prokaryotes.</title>
        <authorList>
            <person name="Whitman W."/>
        </authorList>
    </citation>
    <scope>NUCLEOTIDE SEQUENCE [LARGE SCALE GENOMIC DNA]</scope>
    <source>
        <strain evidence="2 4">JPY162</strain>
    </source>
</reference>
<feature type="region of interest" description="Disordered" evidence="1">
    <location>
        <begin position="164"/>
        <end position="189"/>
    </location>
</feature>
<dbReference type="EMBL" id="VOMC01000073">
    <property type="protein sequence ID" value="NVI09278.1"/>
    <property type="molecule type" value="Genomic_DNA"/>
</dbReference>